<keyword evidence="7" id="KW-1185">Reference proteome</keyword>
<proteinExistence type="inferred from homology"/>
<dbReference type="PANTHER" id="PTHR38452">
    <property type="entry name" value="UPF0756 MEMBRANE PROTEIN YEAL"/>
    <property type="match status" value="1"/>
</dbReference>
<sequence length="152" mass="16428">MEANIAILSILVIAVLGRANSVAAAACFLLIFRLLNIDNFIFPWLEKNGLFWGLVILTASILIPIASGRITLLDIRKNFTSWVGILALLLSLFTTYLSGLGLQYLTIEGRSDIMPALILGAVIAAAFFKGVPVGPLVTSGLLALFLKLIHKY</sequence>
<keyword evidence="3 5" id="KW-1133">Transmembrane helix</keyword>
<comment type="subcellular location">
    <subcellularLocation>
        <location evidence="5">Cell membrane</location>
        <topology evidence="5">Multi-pass membrane protein</topology>
    </subcellularLocation>
</comment>
<evidence type="ECO:0000256" key="2">
    <source>
        <dbReference type="ARBA" id="ARBA00022692"/>
    </source>
</evidence>
<keyword evidence="2 5" id="KW-0812">Transmembrane</keyword>
<evidence type="ECO:0000256" key="4">
    <source>
        <dbReference type="ARBA" id="ARBA00023136"/>
    </source>
</evidence>
<organism evidence="6 7">
    <name type="scientific">Caloramator quimbayensis</name>
    <dbReference type="NCBI Taxonomy" id="1147123"/>
    <lineage>
        <taxon>Bacteria</taxon>
        <taxon>Bacillati</taxon>
        <taxon>Bacillota</taxon>
        <taxon>Clostridia</taxon>
        <taxon>Eubacteriales</taxon>
        <taxon>Clostridiaceae</taxon>
        <taxon>Caloramator</taxon>
    </lineage>
</organism>
<keyword evidence="1 5" id="KW-1003">Cell membrane</keyword>
<evidence type="ECO:0000313" key="6">
    <source>
        <dbReference type="EMBL" id="SKA80000.1"/>
    </source>
</evidence>
<comment type="similarity">
    <text evidence="5">Belongs to the UPF0756 family.</text>
</comment>
<dbReference type="HAMAP" id="MF_01874">
    <property type="entry name" value="UPF0756"/>
    <property type="match status" value="1"/>
</dbReference>
<dbReference type="EMBL" id="FUYH01000003">
    <property type="protein sequence ID" value="SKA80000.1"/>
    <property type="molecule type" value="Genomic_DNA"/>
</dbReference>
<gene>
    <name evidence="6" type="ORF">SAMN05443428_103149</name>
</gene>
<comment type="caution">
    <text evidence="5">Lacks conserved residue(s) required for the propagation of feature annotation.</text>
</comment>
<dbReference type="RefSeq" id="WP_078695603.1">
    <property type="nucleotide sequence ID" value="NZ_FUYH01000003.1"/>
</dbReference>
<accession>A0A1T4WRK4</accession>
<dbReference type="GO" id="GO:0005886">
    <property type="term" value="C:plasma membrane"/>
    <property type="evidence" value="ECO:0007669"/>
    <property type="project" value="UniProtKB-SubCell"/>
</dbReference>
<feature type="transmembrane region" description="Helical" evidence="5">
    <location>
        <begin position="117"/>
        <end position="146"/>
    </location>
</feature>
<feature type="transmembrane region" description="Helical" evidence="5">
    <location>
        <begin position="49"/>
        <end position="67"/>
    </location>
</feature>
<dbReference type="PANTHER" id="PTHR38452:SF1">
    <property type="entry name" value="UPF0756 MEMBRANE PROTEIN YEAL"/>
    <property type="match status" value="1"/>
</dbReference>
<dbReference type="OrthoDB" id="80306at2"/>
<dbReference type="Proteomes" id="UP000190105">
    <property type="component" value="Unassembled WGS sequence"/>
</dbReference>
<name>A0A1T4WRK4_9CLOT</name>
<evidence type="ECO:0000313" key="7">
    <source>
        <dbReference type="Proteomes" id="UP000190105"/>
    </source>
</evidence>
<reference evidence="7" key="1">
    <citation type="submission" date="2017-02" db="EMBL/GenBank/DDBJ databases">
        <authorList>
            <person name="Varghese N."/>
            <person name="Submissions S."/>
        </authorList>
    </citation>
    <scope>NUCLEOTIDE SEQUENCE [LARGE SCALE GENOMIC DNA]</scope>
    <source>
        <strain evidence="7">USBA 833</strain>
    </source>
</reference>
<evidence type="ECO:0000256" key="1">
    <source>
        <dbReference type="ARBA" id="ARBA00022475"/>
    </source>
</evidence>
<evidence type="ECO:0000256" key="3">
    <source>
        <dbReference type="ARBA" id="ARBA00022989"/>
    </source>
</evidence>
<keyword evidence="4 5" id="KW-0472">Membrane</keyword>
<dbReference type="STRING" id="1147123.SAMN05443428_103149"/>
<dbReference type="InterPro" id="IPR007382">
    <property type="entry name" value="UPF0756_TM"/>
</dbReference>
<evidence type="ECO:0000256" key="5">
    <source>
        <dbReference type="HAMAP-Rule" id="MF_01874"/>
    </source>
</evidence>
<dbReference type="Pfam" id="PF04284">
    <property type="entry name" value="DUF441"/>
    <property type="match status" value="1"/>
</dbReference>
<dbReference type="AlphaFoldDB" id="A0A1T4WRK4"/>
<protein>
    <recommendedName>
        <fullName evidence="5">UPF0756 membrane protein SAMN05443428_103149</fullName>
    </recommendedName>
</protein>
<feature type="transmembrane region" description="Helical" evidence="5">
    <location>
        <begin position="79"/>
        <end position="97"/>
    </location>
</feature>